<sequence length="109" mass="12811">MLFSWIINIIITICFIVSLVLLYYPLNIYELMSFTTIYDPIIAVNNNFNNNKLRQIYVFLSKNVIYKRQGIITYDLLNDTITIRVRGNSYIFNINSDQSKFIPMIILAS</sequence>
<keyword evidence="7" id="KW-0426">Late protein</keyword>
<gene>
    <name evidence="15" type="primary">AMV071</name>
</gene>
<evidence type="ECO:0000256" key="13">
    <source>
        <dbReference type="ARBA" id="ARBA00034891"/>
    </source>
</evidence>
<keyword evidence="5 14" id="KW-0812">Transmembrane</keyword>
<keyword evidence="16" id="KW-1185">Reference proteome</keyword>
<dbReference type="KEGG" id="vg:1494661"/>
<protein>
    <recommendedName>
        <fullName evidence="13">Entry-fusion complex protein OPG086</fullName>
    </recommendedName>
</protein>
<keyword evidence="9 14" id="KW-1133">Transmembrane helix</keyword>
<evidence type="ECO:0000256" key="14">
    <source>
        <dbReference type="SAM" id="Phobius"/>
    </source>
</evidence>
<evidence type="ECO:0000256" key="9">
    <source>
        <dbReference type="ARBA" id="ARBA00022989"/>
    </source>
</evidence>
<evidence type="ECO:0000256" key="4">
    <source>
        <dbReference type="ARBA" id="ARBA00022595"/>
    </source>
</evidence>
<organismHost>
    <name type="scientific">Amsacta</name>
    <dbReference type="NCBI Taxonomy" id="340055"/>
</organismHost>
<feature type="transmembrane region" description="Helical" evidence="14">
    <location>
        <begin position="6"/>
        <end position="24"/>
    </location>
</feature>
<keyword evidence="2" id="KW-1168">Fusion of virus membrane with host membrane</keyword>
<proteinExistence type="inferred from homology"/>
<dbReference type="InterPro" id="IPR010367">
    <property type="entry name" value="Poxvirus_G3"/>
</dbReference>
<comment type="similarity">
    <text evidence="12">Belongs to the orthopoxvirus OPG086 family.</text>
</comment>
<evidence type="ECO:0000256" key="3">
    <source>
        <dbReference type="ARBA" id="ARBA00022521"/>
    </source>
</evidence>
<evidence type="ECO:0000256" key="7">
    <source>
        <dbReference type="ARBA" id="ARBA00022921"/>
    </source>
</evidence>
<reference evidence="15 16" key="1">
    <citation type="journal article" date="2000" name="Virology">
        <title>Complete genomic sequence of the Amsacta moorei entomopoxvirus: analysis and comparison with other poxviruses.</title>
        <authorList>
            <person name="Bawden A.L."/>
            <person name="Glassberg K.J."/>
            <person name="Diggans J."/>
            <person name="Shaw R."/>
            <person name="Farmerie W."/>
            <person name="Moyer R.W."/>
        </authorList>
    </citation>
    <scope>NUCLEOTIDE SEQUENCE [LARGE SCALE GENOMIC DNA]</scope>
</reference>
<evidence type="ECO:0000313" key="16">
    <source>
        <dbReference type="Proteomes" id="UP000000872"/>
    </source>
</evidence>
<keyword evidence="4" id="KW-1162">Viral penetration into host cytoplasm</keyword>
<evidence type="ECO:0000256" key="1">
    <source>
        <dbReference type="ARBA" id="ARBA00004381"/>
    </source>
</evidence>
<keyword evidence="6" id="KW-0946">Virion</keyword>
<evidence type="ECO:0000256" key="12">
    <source>
        <dbReference type="ARBA" id="ARBA00034771"/>
    </source>
</evidence>
<keyword evidence="8" id="KW-0735">Signal-anchor</keyword>
<dbReference type="EMBL" id="AF250284">
    <property type="protein sequence ID" value="AAG02777.1"/>
    <property type="molecule type" value="Genomic_DNA"/>
</dbReference>
<keyword evidence="10 14" id="KW-0472">Membrane</keyword>
<evidence type="ECO:0000256" key="5">
    <source>
        <dbReference type="ARBA" id="ARBA00022692"/>
    </source>
</evidence>
<evidence type="ECO:0000256" key="11">
    <source>
        <dbReference type="ARBA" id="ARBA00034668"/>
    </source>
</evidence>
<dbReference type="Proteomes" id="UP000000872">
    <property type="component" value="Segment"/>
</dbReference>
<keyword evidence="2" id="KW-1160">Virus entry into host cell</keyword>
<comment type="function">
    <text evidence="11">Component of the entry fusion complex (EFC), which consists of 11 proteins. During cell infection, this complex mediates entry of the virion core into the host cytoplasm by a two-step mechanism consisting of lipid mixing of the viral and cellular membranes and subsequent pore formation.</text>
</comment>
<organism evidence="15 16">
    <name type="scientific">Amsacta moorei entomopoxvirus</name>
    <name type="common">AmEPV</name>
    <dbReference type="NCBI Taxonomy" id="28321"/>
    <lineage>
        <taxon>Viruses</taxon>
        <taxon>Varidnaviria</taxon>
        <taxon>Bamfordvirae</taxon>
        <taxon>Nucleocytoviricota</taxon>
        <taxon>Pokkesviricetes</taxon>
        <taxon>Chitovirales</taxon>
        <taxon>Poxviridae</taxon>
        <taxon>Entomopoxvirinae</taxon>
        <taxon>Betaentomopoxvirus</taxon>
    </lineage>
</organism>
<accession>Q9EMX8</accession>
<dbReference type="GO" id="GO:0046718">
    <property type="term" value="P:symbiont entry into host cell"/>
    <property type="evidence" value="ECO:0007669"/>
    <property type="project" value="UniProtKB-KW"/>
</dbReference>
<dbReference type="GO" id="GO:0019064">
    <property type="term" value="P:fusion of virus membrane with host plasma membrane"/>
    <property type="evidence" value="ECO:0007669"/>
    <property type="project" value="UniProtKB-KW"/>
</dbReference>
<dbReference type="GO" id="GO:0055036">
    <property type="term" value="C:virion membrane"/>
    <property type="evidence" value="ECO:0007669"/>
    <property type="project" value="UniProtKB-SubCell"/>
</dbReference>
<evidence type="ECO:0000256" key="8">
    <source>
        <dbReference type="ARBA" id="ARBA00022968"/>
    </source>
</evidence>
<dbReference type="GeneID" id="1494661"/>
<keyword evidence="3" id="KW-1169">Fusion of virus membrane with host cell membrane</keyword>
<name>Q9EMX8_AMEPV</name>
<evidence type="ECO:0000256" key="10">
    <source>
        <dbReference type="ARBA" id="ARBA00023136"/>
    </source>
</evidence>
<dbReference type="Pfam" id="PF06129">
    <property type="entry name" value="Chordopox_G3"/>
    <property type="match status" value="1"/>
</dbReference>
<dbReference type="RefSeq" id="NP_064853.1">
    <property type="nucleotide sequence ID" value="NC_002520.1"/>
</dbReference>
<evidence type="ECO:0000313" key="15">
    <source>
        <dbReference type="EMBL" id="AAG02777.1"/>
    </source>
</evidence>
<dbReference type="OrthoDB" id="23088at10239"/>
<evidence type="ECO:0000256" key="2">
    <source>
        <dbReference type="ARBA" id="ARBA00022506"/>
    </source>
</evidence>
<evidence type="ECO:0000256" key="6">
    <source>
        <dbReference type="ARBA" id="ARBA00022844"/>
    </source>
</evidence>
<comment type="subcellular location">
    <subcellularLocation>
        <location evidence="1">Virion membrane</location>
        <topology evidence="1">Single-pass membrane protein</topology>
    </subcellularLocation>
</comment>